<protein>
    <submittedName>
        <fullName evidence="2">Uncharacterized protein</fullName>
    </submittedName>
</protein>
<feature type="compositionally biased region" description="Polar residues" evidence="1">
    <location>
        <begin position="57"/>
        <end position="70"/>
    </location>
</feature>
<feature type="region of interest" description="Disordered" evidence="1">
    <location>
        <begin position="1"/>
        <end position="100"/>
    </location>
</feature>
<evidence type="ECO:0000313" key="2">
    <source>
        <dbReference type="EMBL" id="KAL3319238.1"/>
    </source>
</evidence>
<evidence type="ECO:0000256" key="1">
    <source>
        <dbReference type="SAM" id="MobiDB-lite"/>
    </source>
</evidence>
<reference evidence="2 3" key="1">
    <citation type="submission" date="2024-11" db="EMBL/GenBank/DDBJ databases">
        <title>Adaptive evolution of stress response genes in parasites aligns with host niche diversity.</title>
        <authorList>
            <person name="Hahn C."/>
            <person name="Resl P."/>
        </authorList>
    </citation>
    <scope>NUCLEOTIDE SEQUENCE [LARGE SCALE GENOMIC DNA]</scope>
    <source>
        <strain evidence="2">EGGRZ-B1_66</strain>
        <tissue evidence="2">Body</tissue>
    </source>
</reference>
<evidence type="ECO:0000313" key="3">
    <source>
        <dbReference type="Proteomes" id="UP001626550"/>
    </source>
</evidence>
<feature type="region of interest" description="Disordered" evidence="1">
    <location>
        <begin position="252"/>
        <end position="283"/>
    </location>
</feature>
<dbReference type="AlphaFoldDB" id="A0ABD2QI65"/>
<name>A0ABD2QI65_9PLAT</name>
<organism evidence="2 3">
    <name type="scientific">Cichlidogyrus casuarinus</name>
    <dbReference type="NCBI Taxonomy" id="1844966"/>
    <lineage>
        <taxon>Eukaryota</taxon>
        <taxon>Metazoa</taxon>
        <taxon>Spiralia</taxon>
        <taxon>Lophotrochozoa</taxon>
        <taxon>Platyhelminthes</taxon>
        <taxon>Monogenea</taxon>
        <taxon>Monopisthocotylea</taxon>
        <taxon>Dactylogyridea</taxon>
        <taxon>Ancyrocephalidae</taxon>
        <taxon>Cichlidogyrus</taxon>
    </lineage>
</organism>
<accession>A0ABD2QI65</accession>
<proteinExistence type="predicted"/>
<feature type="compositionally biased region" description="Low complexity" evidence="1">
    <location>
        <begin position="1"/>
        <end position="17"/>
    </location>
</feature>
<gene>
    <name evidence="2" type="ORF">Ciccas_002094</name>
</gene>
<feature type="compositionally biased region" description="Basic and acidic residues" evidence="1">
    <location>
        <begin position="81"/>
        <end position="93"/>
    </location>
</feature>
<feature type="compositionally biased region" description="Polar residues" evidence="1">
    <location>
        <begin position="262"/>
        <end position="275"/>
    </location>
</feature>
<dbReference type="Proteomes" id="UP001626550">
    <property type="component" value="Unassembled WGS sequence"/>
</dbReference>
<dbReference type="EMBL" id="JBJKFK010000156">
    <property type="protein sequence ID" value="KAL3319238.1"/>
    <property type="molecule type" value="Genomic_DNA"/>
</dbReference>
<comment type="caution">
    <text evidence="2">The sequence shown here is derived from an EMBL/GenBank/DDBJ whole genome shotgun (WGS) entry which is preliminary data.</text>
</comment>
<keyword evidence="3" id="KW-1185">Reference proteome</keyword>
<sequence length="283" mass="31816">MEQTSEQESSLQSEMETIFAQKREELSQTLRKSKKTSEQGQYASIPVGQYNPKYLPSENTKLPISVSQQPKGGFALKKSREKNDSSPEVHSRYDNMPTTNGTHGYVQPLSPSYVTAMNSTAGELVVGECQAKFEYHADGLPVCYWNFRSGDRFLLMQSLRDEADGWYRVHKWPDTHASAQVSMNALSGPSEKVSIGFVPVAYMNVKKYPRLLTLHSCLCGLLKQLENGTGDEVQKQGTPKKYQTRALGSPVARRIHNPPPTSRNGYRNNHKNYASETRYDADI</sequence>